<organism evidence="2 3">
    <name type="scientific">Triparma verrucosa</name>
    <dbReference type="NCBI Taxonomy" id="1606542"/>
    <lineage>
        <taxon>Eukaryota</taxon>
        <taxon>Sar</taxon>
        <taxon>Stramenopiles</taxon>
        <taxon>Ochrophyta</taxon>
        <taxon>Bolidophyceae</taxon>
        <taxon>Parmales</taxon>
        <taxon>Triparmaceae</taxon>
        <taxon>Triparma</taxon>
    </lineage>
</organism>
<sequence>MATHRGHAVIMSCWRSQVGHGIGMLPEVLLHRILEYAESPPTQRRATSWAHMMVEVEDVKEEVEGVKEEEAESSNNIQPKSQSQLQPQSQKSNAFVSGHGQFLEKNVFSSPSPSSPSSTRISIESFVCGALLATSSCIEMGSSPNLRQSKDEVQVVQLGTSPTSVCEILGLWGVSSPRGLSTHHTQHYLGDLSALNPH</sequence>
<comment type="caution">
    <text evidence="2">The sequence shown here is derived from an EMBL/GenBank/DDBJ whole genome shotgun (WGS) entry which is preliminary data.</text>
</comment>
<proteinExistence type="predicted"/>
<feature type="compositionally biased region" description="Low complexity" evidence="1">
    <location>
        <begin position="78"/>
        <end position="91"/>
    </location>
</feature>
<reference evidence="3" key="1">
    <citation type="journal article" date="2023" name="Commun. Biol.">
        <title>Genome analysis of Parmales, the sister group of diatoms, reveals the evolutionary specialization of diatoms from phago-mixotrophs to photoautotrophs.</title>
        <authorList>
            <person name="Ban H."/>
            <person name="Sato S."/>
            <person name="Yoshikawa S."/>
            <person name="Yamada K."/>
            <person name="Nakamura Y."/>
            <person name="Ichinomiya M."/>
            <person name="Sato N."/>
            <person name="Blanc-Mathieu R."/>
            <person name="Endo H."/>
            <person name="Kuwata A."/>
            <person name="Ogata H."/>
        </authorList>
    </citation>
    <scope>NUCLEOTIDE SEQUENCE [LARGE SCALE GENOMIC DNA]</scope>
    <source>
        <strain evidence="3">NIES 3699</strain>
    </source>
</reference>
<dbReference type="AlphaFoldDB" id="A0A9W7CFL4"/>
<evidence type="ECO:0000256" key="1">
    <source>
        <dbReference type="SAM" id="MobiDB-lite"/>
    </source>
</evidence>
<evidence type="ECO:0000313" key="2">
    <source>
        <dbReference type="EMBL" id="GMI05226.1"/>
    </source>
</evidence>
<dbReference type="Proteomes" id="UP001165160">
    <property type="component" value="Unassembled WGS sequence"/>
</dbReference>
<gene>
    <name evidence="2" type="ORF">TrVE_jg12438</name>
</gene>
<evidence type="ECO:0000313" key="3">
    <source>
        <dbReference type="Proteomes" id="UP001165160"/>
    </source>
</evidence>
<feature type="region of interest" description="Disordered" evidence="1">
    <location>
        <begin position="64"/>
        <end position="91"/>
    </location>
</feature>
<dbReference type="EMBL" id="BRXX01000327">
    <property type="protein sequence ID" value="GMI05226.1"/>
    <property type="molecule type" value="Genomic_DNA"/>
</dbReference>
<protein>
    <submittedName>
        <fullName evidence="2">Uncharacterized protein</fullName>
    </submittedName>
</protein>
<keyword evidence="3" id="KW-1185">Reference proteome</keyword>
<name>A0A9W7CFL4_9STRA</name>
<accession>A0A9W7CFL4</accession>